<feature type="non-terminal residue" evidence="1">
    <location>
        <position position="71"/>
    </location>
</feature>
<gene>
    <name evidence="1" type="primary">jg23104</name>
    <name evidence="1" type="ORF">PAEG_LOCUS3095</name>
</gene>
<evidence type="ECO:0000313" key="1">
    <source>
        <dbReference type="EMBL" id="CAH2211264.1"/>
    </source>
</evidence>
<organism evidence="1 2">
    <name type="scientific">Pararge aegeria aegeria</name>
    <dbReference type="NCBI Taxonomy" id="348720"/>
    <lineage>
        <taxon>Eukaryota</taxon>
        <taxon>Metazoa</taxon>
        <taxon>Ecdysozoa</taxon>
        <taxon>Arthropoda</taxon>
        <taxon>Hexapoda</taxon>
        <taxon>Insecta</taxon>
        <taxon>Pterygota</taxon>
        <taxon>Neoptera</taxon>
        <taxon>Endopterygota</taxon>
        <taxon>Lepidoptera</taxon>
        <taxon>Glossata</taxon>
        <taxon>Ditrysia</taxon>
        <taxon>Papilionoidea</taxon>
        <taxon>Nymphalidae</taxon>
        <taxon>Satyrinae</taxon>
        <taxon>Satyrini</taxon>
        <taxon>Parargina</taxon>
        <taxon>Pararge</taxon>
    </lineage>
</organism>
<reference evidence="1" key="1">
    <citation type="submission" date="2022-03" db="EMBL/GenBank/DDBJ databases">
        <authorList>
            <person name="Lindestad O."/>
        </authorList>
    </citation>
    <scope>NUCLEOTIDE SEQUENCE</scope>
</reference>
<proteinExistence type="predicted"/>
<accession>A0A8S4QR09</accession>
<dbReference type="OrthoDB" id="445152at2759"/>
<dbReference type="Proteomes" id="UP000838756">
    <property type="component" value="Unassembled WGS sequence"/>
</dbReference>
<keyword evidence="2" id="KW-1185">Reference proteome</keyword>
<dbReference type="AlphaFoldDB" id="A0A8S4QR09"/>
<protein>
    <submittedName>
        <fullName evidence="1">Jg23104 protein</fullName>
    </submittedName>
</protein>
<dbReference type="EMBL" id="CAKXAJ010009696">
    <property type="protein sequence ID" value="CAH2211264.1"/>
    <property type="molecule type" value="Genomic_DNA"/>
</dbReference>
<comment type="caution">
    <text evidence="1">The sequence shown here is derived from an EMBL/GenBank/DDBJ whole genome shotgun (WGS) entry which is preliminary data.</text>
</comment>
<name>A0A8S4QR09_9NEOP</name>
<sequence>MRGRWRDTDAEEIRTYLCIALPSHVDPTTSYVPVRLDKPPVRRSIALRQERGHSVSILYALGSGTPSGALE</sequence>
<evidence type="ECO:0000313" key="2">
    <source>
        <dbReference type="Proteomes" id="UP000838756"/>
    </source>
</evidence>